<feature type="region of interest" description="Disordered" evidence="1">
    <location>
        <begin position="1052"/>
        <end position="1085"/>
    </location>
</feature>
<feature type="compositionally biased region" description="Polar residues" evidence="1">
    <location>
        <begin position="809"/>
        <end position="821"/>
    </location>
</feature>
<proteinExistence type="predicted"/>
<feature type="compositionally biased region" description="Low complexity" evidence="1">
    <location>
        <begin position="1539"/>
        <end position="1551"/>
    </location>
</feature>
<dbReference type="EMBL" id="CAJMWT010001961">
    <property type="protein sequence ID" value="CAE6427256.1"/>
    <property type="molecule type" value="Genomic_DNA"/>
</dbReference>
<feature type="domain" description="START" evidence="2">
    <location>
        <begin position="28"/>
        <end position="199"/>
    </location>
</feature>
<feature type="region of interest" description="Disordered" evidence="1">
    <location>
        <begin position="713"/>
        <end position="835"/>
    </location>
</feature>
<feature type="compositionally biased region" description="Polar residues" evidence="1">
    <location>
        <begin position="992"/>
        <end position="1002"/>
    </location>
</feature>
<feature type="compositionally biased region" description="Low complexity" evidence="1">
    <location>
        <begin position="775"/>
        <end position="790"/>
    </location>
</feature>
<feature type="non-terminal residue" evidence="3">
    <location>
        <position position="1596"/>
    </location>
</feature>
<feature type="compositionally biased region" description="Polar residues" evidence="1">
    <location>
        <begin position="1509"/>
        <end position="1527"/>
    </location>
</feature>
<dbReference type="SUPFAM" id="SSF55961">
    <property type="entry name" value="Bet v1-like"/>
    <property type="match status" value="3"/>
</dbReference>
<dbReference type="PROSITE" id="PS50848">
    <property type="entry name" value="START"/>
    <property type="match status" value="2"/>
</dbReference>
<feature type="compositionally biased region" description="Low complexity" evidence="1">
    <location>
        <begin position="736"/>
        <end position="749"/>
    </location>
</feature>
<feature type="region of interest" description="Disordered" evidence="1">
    <location>
        <begin position="1493"/>
        <end position="1551"/>
    </location>
</feature>
<dbReference type="Pfam" id="PF01852">
    <property type="entry name" value="START"/>
    <property type="match status" value="1"/>
</dbReference>
<dbReference type="GO" id="GO:0005737">
    <property type="term" value="C:cytoplasm"/>
    <property type="evidence" value="ECO:0007669"/>
    <property type="project" value="UniProtKB-ARBA"/>
</dbReference>
<organism evidence="3 4">
    <name type="scientific">Rhizoctonia solani</name>
    <dbReference type="NCBI Taxonomy" id="456999"/>
    <lineage>
        <taxon>Eukaryota</taxon>
        <taxon>Fungi</taxon>
        <taxon>Dikarya</taxon>
        <taxon>Basidiomycota</taxon>
        <taxon>Agaricomycotina</taxon>
        <taxon>Agaricomycetes</taxon>
        <taxon>Cantharellales</taxon>
        <taxon>Ceratobasidiaceae</taxon>
        <taxon>Rhizoctonia</taxon>
    </lineage>
</organism>
<feature type="compositionally biased region" description="Gly residues" evidence="1">
    <location>
        <begin position="1529"/>
        <end position="1538"/>
    </location>
</feature>
<dbReference type="GO" id="GO:0008289">
    <property type="term" value="F:lipid binding"/>
    <property type="evidence" value="ECO:0007669"/>
    <property type="project" value="InterPro"/>
</dbReference>
<evidence type="ECO:0000313" key="4">
    <source>
        <dbReference type="Proteomes" id="UP000663843"/>
    </source>
</evidence>
<feature type="compositionally biased region" description="Polar residues" evidence="1">
    <location>
        <begin position="791"/>
        <end position="802"/>
    </location>
</feature>
<accession>A0A8H3AFU6</accession>
<dbReference type="InterPro" id="IPR002913">
    <property type="entry name" value="START_lipid-bd_dom"/>
</dbReference>
<dbReference type="CDD" id="cd00177">
    <property type="entry name" value="START"/>
    <property type="match status" value="1"/>
</dbReference>
<gene>
    <name evidence="3" type="ORF">RDB_LOCUS59744</name>
</gene>
<evidence type="ECO:0000313" key="3">
    <source>
        <dbReference type="EMBL" id="CAE6427256.1"/>
    </source>
</evidence>
<feature type="domain" description="START" evidence="2">
    <location>
        <begin position="495"/>
        <end position="656"/>
    </location>
</feature>
<dbReference type="Proteomes" id="UP000663843">
    <property type="component" value="Unassembled WGS sequence"/>
</dbReference>
<feature type="region of interest" description="Disordered" evidence="1">
    <location>
        <begin position="917"/>
        <end position="1002"/>
    </location>
</feature>
<feature type="compositionally biased region" description="Basic and acidic residues" evidence="1">
    <location>
        <begin position="958"/>
        <end position="991"/>
    </location>
</feature>
<dbReference type="PANTHER" id="PTHR19308">
    <property type="entry name" value="PHOSPHATIDYLCHOLINE TRANSFER PROTEIN"/>
    <property type="match status" value="1"/>
</dbReference>
<feature type="compositionally biased region" description="Low complexity" evidence="1">
    <location>
        <begin position="822"/>
        <end position="835"/>
    </location>
</feature>
<evidence type="ECO:0000256" key="1">
    <source>
        <dbReference type="SAM" id="MobiDB-lite"/>
    </source>
</evidence>
<name>A0A8H3AFU6_9AGAM</name>
<dbReference type="Gene3D" id="3.30.530.20">
    <property type="match status" value="3"/>
</dbReference>
<sequence>MSDGARLHELWASALSDAATTLKGLVGSNGWVRVSTSNSGNGSLHKKGSVFRVVIEIDEGGCPGIDEWRAVFSSPELRKEWDVMTDKVQVLEVLDPATRVVKTDYALGWPANPRDAITISRTLHDASTIIDISTSLPRSPDEPAYLRPSPPYVRSHVQLQAWCIQLPTFPSTKTRITLFWQHDLRNAFTLSSSSPGTTLPALLPAIYSVASARATRAPLVQRWGPKSVIDAVSYDTGRALPALLPAIYSVASARATRAPLVQRWGPKSVIDAVSYDTGRAALRVDYTILPEEEHGEGNSGAGQREVELWISPSHAWEAQISTRAASEAVSNLPWTVNASRSGPADGSGSEGADRTVMRVTHPPVPSNSASSLKVKLVIELGGGSKGTLRINGAPHAVSSARLAPRPVLEAGFALGVGADTLSNISSSPGQTNGSGSISSTPAPSTQSRAPSISSTIPSGLASSTRTAAAQKSIQTLIRRSYTYFTALLQEPDIKWRPLLESRGVTVTQLDSIDPTLVVYRAEATFVGVGVWDILGVLGCEPARVIWEKNLEDTRLIEDVSELSELWKVGWKAAWPVNPRDAILLKTSYKSPTAAHVFSFSTSDTNLFPLIPSAELPTIRTHVDLHGFAIEALSPTTTLLTLLEQSSPSNSAPWTGRGSGGVPASMVAALAGIGETVIRGGGAPPVVSRLSGAKKTRMRYDHDRGTWRIEYERSEGRTVSTAAPKPEGERRRKWTKSLSGLGSRSSSLSRHTGGSDDEGMAASIATIIPANSVNKGSPSLSSSPESPGGRSLTPSSASISSNKGIVFPSSEPTNDSNSTINGTSENPTPTPSTTVPPIELELRVDPDSWSPLEIVVDPPPSAVRALRRHRLARGGGGLWITIEHTFDQVSSAYGGGTNTVNYAGAGGWDDRINVTVRKALPPSPKDGNNSPISAREKDSPSEWEDQSSGGEGIKTPARTAREELLRFQGERARADSTSRALDMKGPKTDNLGHQRSNSLLTNPRISTGRPALIVNGARIKVDVEELSEAEAKALAKAKRVKPMRIPLDEPPVLRTKREKPSGDVSDVAGATEEAGVDTDTEDMGTGNGVVKTVMNWGMGMGSLGLGMGGLGKMWAPAGANMGVGSPNLGDDSQSVLGITTPDVQSGVETAITSVAQPSSLLRLVTNTSALQSSALAAAPAGERPPISTSLDALAFLTRQHSNNPTPDSIPTAGGWTPVSTKAGLTVTRRTENFLSTTLPVHRCAKVLQGVSAEDVASAITCPESRKQWDSWFDGNASAVLEEYGVGARTEFIVLKGGFPFRDRGFYVSTLTARTTSRTTSGSGSGSGTPSLIFLTSASYNQGSQRFAPNKVNPYTLPVGNMPLYGWVIETLDPYTAENYAIPSARCTLYVCVDYGGQVPATYNAMVNSTLPRASITAIESFLGAGARAPTPIVRYPPSVLAMRGVTEEEAHESKDPHGLIWALDHEDTRRTYIGSSYNQATNVFETSVKLSPYTMPPPSSPMQAPASAIEPTSNSTFLSVTTGSRKTPSNGGGSSGGTAGNSTNTSWGRAAGSRFRSRARTLSSNAKPLDINSQGLIVAEFIIDSRLFPGGYDITTA</sequence>
<protein>
    <recommendedName>
        <fullName evidence="2">START domain-containing protein</fullName>
    </recommendedName>
</protein>
<evidence type="ECO:0000259" key="2">
    <source>
        <dbReference type="PROSITE" id="PS50848"/>
    </source>
</evidence>
<reference evidence="3" key="1">
    <citation type="submission" date="2021-01" db="EMBL/GenBank/DDBJ databases">
        <authorList>
            <person name="Kaushik A."/>
        </authorList>
    </citation>
    <scope>NUCLEOTIDE SEQUENCE</scope>
    <source>
        <strain evidence="3">AG2-2IIIB</strain>
    </source>
</reference>
<dbReference type="InterPro" id="IPR051213">
    <property type="entry name" value="START_lipid_transfer"/>
</dbReference>
<dbReference type="InterPro" id="IPR023393">
    <property type="entry name" value="START-like_dom_sf"/>
</dbReference>
<dbReference type="PANTHER" id="PTHR19308:SF54">
    <property type="entry name" value="START DOMAIN-CONTAINING PROTEIN"/>
    <property type="match status" value="1"/>
</dbReference>
<comment type="caution">
    <text evidence="3">The sequence shown here is derived from an EMBL/GenBank/DDBJ whole genome shotgun (WGS) entry which is preliminary data.</text>
</comment>
<feature type="region of interest" description="Disordered" evidence="1">
    <location>
        <begin position="424"/>
        <end position="459"/>
    </location>
</feature>